<organism evidence="1 2">
    <name type="scientific">Dyella choica</name>
    <dbReference type="NCBI Taxonomy" id="1927959"/>
    <lineage>
        <taxon>Bacteria</taxon>
        <taxon>Pseudomonadati</taxon>
        <taxon>Pseudomonadota</taxon>
        <taxon>Gammaproteobacteria</taxon>
        <taxon>Lysobacterales</taxon>
        <taxon>Rhodanobacteraceae</taxon>
        <taxon>Dyella</taxon>
    </lineage>
</organism>
<dbReference type="AlphaFoldDB" id="A0A432M842"/>
<proteinExistence type="predicted"/>
<comment type="caution">
    <text evidence="1">The sequence shown here is derived from an EMBL/GenBank/DDBJ whole genome shotgun (WGS) entry which is preliminary data.</text>
</comment>
<dbReference type="EMBL" id="RYYV01000004">
    <property type="protein sequence ID" value="RUL77711.1"/>
    <property type="molecule type" value="Genomic_DNA"/>
</dbReference>
<dbReference type="Gene3D" id="2.40.128.650">
    <property type="match status" value="1"/>
</dbReference>
<evidence type="ECO:0000313" key="1">
    <source>
        <dbReference type="EMBL" id="RUL77711.1"/>
    </source>
</evidence>
<dbReference type="InterPro" id="IPR049345">
    <property type="entry name" value="Tsi1"/>
</dbReference>
<dbReference type="RefSeq" id="WP_126684105.1">
    <property type="nucleotide sequence ID" value="NZ_RYYV01000004.1"/>
</dbReference>
<sequence>MVLLLPVLVQACDFTPVPIVGSVGKVGQVSVSFGEADDVKHPAAWQGPLQISVDGAPQCSVSEDVSIVEEPVMLAGDVLYVPTYSGSNNRLYAVDVKTCKVIWRSVNFSGKTVLKQGRLVAGKSGIAVDKRCRPLGSGNK</sequence>
<reference evidence="1 2" key="1">
    <citation type="submission" date="2018-12" db="EMBL/GenBank/DDBJ databases">
        <title>Dyella dinghuensis sp. nov. DHOA06 and Dyella choica sp. nov. 4M-K27, isolated from forest soil.</title>
        <authorList>
            <person name="Qiu L.-H."/>
            <person name="Gao Z.-H."/>
        </authorList>
    </citation>
    <scope>NUCLEOTIDE SEQUENCE [LARGE SCALE GENOMIC DNA]</scope>
    <source>
        <strain evidence="1 2">4M-K27</strain>
    </source>
</reference>
<protein>
    <submittedName>
        <fullName evidence="1">Uncharacterized protein</fullName>
    </submittedName>
</protein>
<dbReference type="InterPro" id="IPR049346">
    <property type="entry name" value="Tsi1-like_sf"/>
</dbReference>
<gene>
    <name evidence="1" type="ORF">EKH80_07525</name>
</gene>
<dbReference type="Proteomes" id="UP000274358">
    <property type="component" value="Unassembled WGS sequence"/>
</dbReference>
<dbReference type="Pfam" id="PF21565">
    <property type="entry name" value="Tsi1"/>
    <property type="match status" value="1"/>
</dbReference>
<evidence type="ECO:0000313" key="2">
    <source>
        <dbReference type="Proteomes" id="UP000274358"/>
    </source>
</evidence>
<name>A0A432M842_9GAMM</name>
<dbReference type="OrthoDB" id="5958240at2"/>
<accession>A0A432M842</accession>
<keyword evidence="2" id="KW-1185">Reference proteome</keyword>